<evidence type="ECO:0000313" key="1">
    <source>
        <dbReference type="EMBL" id="KAK7498966.1"/>
    </source>
</evidence>
<gene>
    <name evidence="1" type="ORF">BaRGS_00009775</name>
</gene>
<name>A0ABD0LI75_9CAEN</name>
<dbReference type="EMBL" id="JACVVK020000047">
    <property type="protein sequence ID" value="KAK7498966.1"/>
    <property type="molecule type" value="Genomic_DNA"/>
</dbReference>
<comment type="caution">
    <text evidence="1">The sequence shown here is derived from an EMBL/GenBank/DDBJ whole genome shotgun (WGS) entry which is preliminary data.</text>
</comment>
<sequence>MKTAIVSVLIHIDNENSYIGRSTSHCSNDENSSIVSPNTLLQCQPMKTAIVSVLIHIDNENSYIGRSTSHYSNDKNSNSPDTQLQRQFSSHYSHNEATARIAGLIHMKLKMEMAVALVHIHISESSNP</sequence>
<keyword evidence="2" id="KW-1185">Reference proteome</keyword>
<protein>
    <submittedName>
        <fullName evidence="1">Uncharacterized protein</fullName>
    </submittedName>
</protein>
<dbReference type="Proteomes" id="UP001519460">
    <property type="component" value="Unassembled WGS sequence"/>
</dbReference>
<proteinExistence type="predicted"/>
<evidence type="ECO:0000313" key="2">
    <source>
        <dbReference type="Proteomes" id="UP001519460"/>
    </source>
</evidence>
<reference evidence="1 2" key="1">
    <citation type="journal article" date="2023" name="Sci. Data">
        <title>Genome assembly of the Korean intertidal mud-creeper Batillaria attramentaria.</title>
        <authorList>
            <person name="Patra A.K."/>
            <person name="Ho P.T."/>
            <person name="Jun S."/>
            <person name="Lee S.J."/>
            <person name="Kim Y."/>
            <person name="Won Y.J."/>
        </authorList>
    </citation>
    <scope>NUCLEOTIDE SEQUENCE [LARGE SCALE GENOMIC DNA]</scope>
    <source>
        <strain evidence="1">Wonlab-2016</strain>
    </source>
</reference>
<organism evidence="1 2">
    <name type="scientific">Batillaria attramentaria</name>
    <dbReference type="NCBI Taxonomy" id="370345"/>
    <lineage>
        <taxon>Eukaryota</taxon>
        <taxon>Metazoa</taxon>
        <taxon>Spiralia</taxon>
        <taxon>Lophotrochozoa</taxon>
        <taxon>Mollusca</taxon>
        <taxon>Gastropoda</taxon>
        <taxon>Caenogastropoda</taxon>
        <taxon>Sorbeoconcha</taxon>
        <taxon>Cerithioidea</taxon>
        <taxon>Batillariidae</taxon>
        <taxon>Batillaria</taxon>
    </lineage>
</organism>
<accession>A0ABD0LI75</accession>
<dbReference type="AlphaFoldDB" id="A0ABD0LI75"/>